<dbReference type="GO" id="GO:0051252">
    <property type="term" value="P:regulation of RNA metabolic process"/>
    <property type="evidence" value="ECO:0007669"/>
    <property type="project" value="InterPro"/>
</dbReference>
<dbReference type="NCBIfam" id="NF006875">
    <property type="entry name" value="PRK09372.1"/>
    <property type="match status" value="1"/>
</dbReference>
<keyword evidence="6 10" id="KW-0456">Lyase</keyword>
<dbReference type="CDD" id="cd16841">
    <property type="entry name" value="RraA_family"/>
    <property type="match status" value="1"/>
</dbReference>
<comment type="catalytic activity">
    <reaction evidence="1 10">
        <text>4-hydroxy-4-methyl-2-oxoglutarate = 2 pyruvate</text>
        <dbReference type="Rhea" id="RHEA:22748"/>
        <dbReference type="ChEBI" id="CHEBI:15361"/>
        <dbReference type="ChEBI" id="CHEBI:58276"/>
        <dbReference type="EC" id="4.1.3.17"/>
    </reaction>
</comment>
<dbReference type="SUPFAM" id="SSF89562">
    <property type="entry name" value="RraA-like"/>
    <property type="match status" value="1"/>
</dbReference>
<comment type="cofactor">
    <cofactor evidence="2 10">
        <name>a divalent metal cation</name>
        <dbReference type="ChEBI" id="CHEBI:60240"/>
    </cofactor>
</comment>
<evidence type="ECO:0000256" key="5">
    <source>
        <dbReference type="ARBA" id="ARBA00022723"/>
    </source>
</evidence>
<evidence type="ECO:0000313" key="11">
    <source>
        <dbReference type="EMBL" id="SHJ91142.1"/>
    </source>
</evidence>
<organism evidence="11 12">
    <name type="scientific">Nocardiopsis flavescens</name>
    <dbReference type="NCBI Taxonomy" id="758803"/>
    <lineage>
        <taxon>Bacteria</taxon>
        <taxon>Bacillati</taxon>
        <taxon>Actinomycetota</taxon>
        <taxon>Actinomycetes</taxon>
        <taxon>Streptosporangiales</taxon>
        <taxon>Nocardiopsidaceae</taxon>
        <taxon>Nocardiopsis</taxon>
    </lineage>
</organism>
<evidence type="ECO:0000256" key="6">
    <source>
        <dbReference type="ARBA" id="ARBA00023239"/>
    </source>
</evidence>
<feature type="binding site" evidence="9">
    <location>
        <position position="102"/>
    </location>
    <ligand>
        <name>Mg(2+)</name>
        <dbReference type="ChEBI" id="CHEBI:18420"/>
    </ligand>
</feature>
<protein>
    <recommendedName>
        <fullName evidence="10">4-hydroxy-4-methyl-2-oxoglutarate aldolase</fullName>
        <shortName evidence="10">HMG aldolase</shortName>
        <ecNumber evidence="10">4.1.1.112</ecNumber>
        <ecNumber evidence="10">4.1.3.17</ecNumber>
    </recommendedName>
    <alternativeName>
        <fullName evidence="10">Oxaloacetate decarboxylase</fullName>
    </alternativeName>
</protein>
<dbReference type="AlphaFoldDB" id="A0A1M6N676"/>
<keyword evidence="9" id="KW-0460">Magnesium</keyword>
<dbReference type="Proteomes" id="UP000184452">
    <property type="component" value="Unassembled WGS sequence"/>
</dbReference>
<name>A0A1M6N676_9ACTN</name>
<sequence>MRTAAPVPATADLMDTDSTAVSVHAPLRHYGGRTFLHGAVRTVLCHEDNALVRSLAAEPGHGRVLVVDGGGSPRAALVGGEVARNAAANGWSGIVVNGAVRDVAELRLVDLCVLALTTSPRRAERAGRGEVDVPVAFGGAVIVPGTEIVGDEDGLVLRPGGGDR</sequence>
<comment type="cofactor">
    <cofactor evidence="9">
        <name>Mg(2+)</name>
        <dbReference type="ChEBI" id="CHEBI:18420"/>
    </cofactor>
</comment>
<proteinExistence type="inferred from homology"/>
<dbReference type="InterPro" id="IPR036704">
    <property type="entry name" value="RraA/RraA-like_sf"/>
</dbReference>
<keyword evidence="12" id="KW-1185">Reference proteome</keyword>
<comment type="subunit">
    <text evidence="4 10">Homotrimer.</text>
</comment>
<gene>
    <name evidence="11" type="ORF">SAMN05421803_11177</name>
</gene>
<comment type="similarity">
    <text evidence="3 10">Belongs to the class II aldolase/RraA-like family.</text>
</comment>
<dbReference type="InterPro" id="IPR005493">
    <property type="entry name" value="RraA/RraA-like"/>
</dbReference>
<evidence type="ECO:0000256" key="8">
    <source>
        <dbReference type="ARBA" id="ARBA00047973"/>
    </source>
</evidence>
<dbReference type="EC" id="4.1.1.112" evidence="10"/>
<comment type="function">
    <text evidence="7 10">Catalyzes the aldol cleavage of 4-hydroxy-4-methyl-2-oxoglutarate (HMG) into 2 molecules of pyruvate. Also contains a secondary oxaloacetate (OAA) decarboxylase activity due to the common pyruvate enolate transition state formed following C-C bond cleavage in the retro-aldol and decarboxylation reactions.</text>
</comment>
<evidence type="ECO:0000256" key="7">
    <source>
        <dbReference type="ARBA" id="ARBA00025046"/>
    </source>
</evidence>
<keyword evidence="5 9" id="KW-0479">Metal-binding</keyword>
<dbReference type="Pfam" id="PF03737">
    <property type="entry name" value="RraA-like"/>
    <property type="match status" value="1"/>
</dbReference>
<dbReference type="GO" id="GO:0008948">
    <property type="term" value="F:oxaloacetate decarboxylase activity"/>
    <property type="evidence" value="ECO:0007669"/>
    <property type="project" value="UniProtKB-EC"/>
</dbReference>
<dbReference type="EMBL" id="FQZK01000011">
    <property type="protein sequence ID" value="SHJ91142.1"/>
    <property type="molecule type" value="Genomic_DNA"/>
</dbReference>
<dbReference type="OrthoDB" id="943692at2"/>
<dbReference type="GO" id="GO:0008428">
    <property type="term" value="F:ribonuclease inhibitor activity"/>
    <property type="evidence" value="ECO:0007669"/>
    <property type="project" value="InterPro"/>
</dbReference>
<evidence type="ECO:0000256" key="4">
    <source>
        <dbReference type="ARBA" id="ARBA00011233"/>
    </source>
</evidence>
<dbReference type="STRING" id="758803.SAMN05421803_11177"/>
<dbReference type="NCBIfam" id="TIGR01935">
    <property type="entry name" value="NOT-MenG"/>
    <property type="match status" value="1"/>
</dbReference>
<feature type="binding site" evidence="9">
    <location>
        <position position="101"/>
    </location>
    <ligand>
        <name>substrate</name>
    </ligand>
</feature>
<dbReference type="GO" id="GO:0046872">
    <property type="term" value="F:metal ion binding"/>
    <property type="evidence" value="ECO:0007669"/>
    <property type="project" value="UniProtKB-KW"/>
</dbReference>
<evidence type="ECO:0000313" key="12">
    <source>
        <dbReference type="Proteomes" id="UP000184452"/>
    </source>
</evidence>
<dbReference type="PANTHER" id="PTHR33254">
    <property type="entry name" value="4-HYDROXY-4-METHYL-2-OXOGLUTARATE ALDOLASE 3-RELATED"/>
    <property type="match status" value="1"/>
</dbReference>
<evidence type="ECO:0000256" key="2">
    <source>
        <dbReference type="ARBA" id="ARBA00001968"/>
    </source>
</evidence>
<reference evidence="11 12" key="1">
    <citation type="submission" date="2016-11" db="EMBL/GenBank/DDBJ databases">
        <authorList>
            <person name="Jaros S."/>
            <person name="Januszkiewicz K."/>
            <person name="Wedrychowicz H."/>
        </authorList>
    </citation>
    <scope>NUCLEOTIDE SEQUENCE [LARGE SCALE GENOMIC DNA]</scope>
    <source>
        <strain evidence="11 12">CGMCC 4.5723</strain>
    </source>
</reference>
<dbReference type="GO" id="GO:0047443">
    <property type="term" value="F:4-hydroxy-4-methyl-2-oxoglutarate aldolase activity"/>
    <property type="evidence" value="ECO:0007669"/>
    <property type="project" value="UniProtKB-EC"/>
</dbReference>
<dbReference type="InterPro" id="IPR010203">
    <property type="entry name" value="RraA"/>
</dbReference>
<dbReference type="EC" id="4.1.3.17" evidence="10"/>
<dbReference type="Gene3D" id="3.50.30.40">
    <property type="entry name" value="Ribonuclease E inhibitor RraA/RraA-like"/>
    <property type="match status" value="1"/>
</dbReference>
<evidence type="ECO:0000256" key="3">
    <source>
        <dbReference type="ARBA" id="ARBA00008621"/>
    </source>
</evidence>
<dbReference type="RefSeq" id="WP_073380584.1">
    <property type="nucleotide sequence ID" value="NZ_FQZK01000011.1"/>
</dbReference>
<feature type="binding site" evidence="9">
    <location>
        <begin position="79"/>
        <end position="82"/>
    </location>
    <ligand>
        <name>substrate</name>
    </ligand>
</feature>
<accession>A0A1M6N676</accession>
<comment type="catalytic activity">
    <reaction evidence="8 10">
        <text>oxaloacetate + H(+) = pyruvate + CO2</text>
        <dbReference type="Rhea" id="RHEA:15641"/>
        <dbReference type="ChEBI" id="CHEBI:15361"/>
        <dbReference type="ChEBI" id="CHEBI:15378"/>
        <dbReference type="ChEBI" id="CHEBI:16452"/>
        <dbReference type="ChEBI" id="CHEBI:16526"/>
        <dbReference type="EC" id="4.1.1.112"/>
    </reaction>
</comment>
<evidence type="ECO:0000256" key="10">
    <source>
        <dbReference type="RuleBase" id="RU004338"/>
    </source>
</evidence>
<dbReference type="PANTHER" id="PTHR33254:SF4">
    <property type="entry name" value="4-HYDROXY-4-METHYL-2-OXOGLUTARATE ALDOLASE 3-RELATED"/>
    <property type="match status" value="1"/>
</dbReference>
<evidence type="ECO:0000256" key="9">
    <source>
        <dbReference type="PIRSR" id="PIRSR605493-1"/>
    </source>
</evidence>
<evidence type="ECO:0000256" key="1">
    <source>
        <dbReference type="ARBA" id="ARBA00001342"/>
    </source>
</evidence>